<evidence type="ECO:0000256" key="9">
    <source>
        <dbReference type="ARBA" id="ARBA00025772"/>
    </source>
</evidence>
<keyword evidence="7 11" id="KW-1133">Transmembrane helix</keyword>
<dbReference type="EMBL" id="JABCSC020000002">
    <property type="protein sequence ID" value="NSL55583.1"/>
    <property type="molecule type" value="Genomic_DNA"/>
</dbReference>
<evidence type="ECO:0000313" key="14">
    <source>
        <dbReference type="Proteomes" id="UP000778523"/>
    </source>
</evidence>
<dbReference type="InterPro" id="IPR045584">
    <property type="entry name" value="Pilin-like"/>
</dbReference>
<proteinExistence type="inferred from homology"/>
<comment type="similarity">
    <text evidence="9">Belongs to the GSP H family.</text>
</comment>
<keyword evidence="6 11" id="KW-0812">Transmembrane</keyword>
<dbReference type="PROSITE" id="PS00409">
    <property type="entry name" value="PROKAR_NTER_METHYL"/>
    <property type="match status" value="1"/>
</dbReference>
<evidence type="ECO:0000313" key="13">
    <source>
        <dbReference type="EMBL" id="NSL55583.1"/>
    </source>
</evidence>
<reference evidence="13 14" key="1">
    <citation type="submission" date="2020-06" db="EMBL/GenBank/DDBJ databases">
        <title>Draft genome of Uliginosibacterium sp. IMCC34675.</title>
        <authorList>
            <person name="Song J."/>
        </authorList>
    </citation>
    <scope>NUCLEOTIDE SEQUENCE [LARGE SCALE GENOMIC DNA]</scope>
    <source>
        <strain evidence="13 14">IMCC34675</strain>
    </source>
</reference>
<evidence type="ECO:0000256" key="10">
    <source>
        <dbReference type="ARBA" id="ARBA00030775"/>
    </source>
</evidence>
<keyword evidence="8 11" id="KW-0472">Membrane</keyword>
<evidence type="ECO:0000256" key="7">
    <source>
        <dbReference type="ARBA" id="ARBA00022989"/>
    </source>
</evidence>
<dbReference type="Pfam" id="PF12019">
    <property type="entry name" value="GspH"/>
    <property type="match status" value="1"/>
</dbReference>
<dbReference type="RefSeq" id="WP_170021952.1">
    <property type="nucleotide sequence ID" value="NZ_JABCSC020000002.1"/>
</dbReference>
<evidence type="ECO:0000256" key="1">
    <source>
        <dbReference type="ARBA" id="ARBA00004377"/>
    </source>
</evidence>
<comment type="subcellular location">
    <subcellularLocation>
        <location evidence="1">Cell inner membrane</location>
        <topology evidence="1">Single-pass membrane protein</topology>
    </subcellularLocation>
</comment>
<name>A0ABX2IMS0_9RHOO</name>
<dbReference type="InterPro" id="IPR022346">
    <property type="entry name" value="T2SS_GspH"/>
</dbReference>
<keyword evidence="5" id="KW-0997">Cell inner membrane</keyword>
<dbReference type="Pfam" id="PF07963">
    <property type="entry name" value="N_methyl"/>
    <property type="match status" value="1"/>
</dbReference>
<evidence type="ECO:0000256" key="2">
    <source>
        <dbReference type="ARBA" id="ARBA00021549"/>
    </source>
</evidence>
<dbReference type="InterPro" id="IPR012902">
    <property type="entry name" value="N_methyl_site"/>
</dbReference>
<dbReference type="Gene3D" id="3.55.40.10">
    <property type="entry name" value="minor pseudopilin epsh domain"/>
    <property type="match status" value="1"/>
</dbReference>
<feature type="domain" description="General secretion pathway GspH" evidence="12">
    <location>
        <begin position="56"/>
        <end position="164"/>
    </location>
</feature>
<evidence type="ECO:0000256" key="6">
    <source>
        <dbReference type="ARBA" id="ARBA00022692"/>
    </source>
</evidence>
<dbReference type="SUPFAM" id="SSF54523">
    <property type="entry name" value="Pili subunits"/>
    <property type="match status" value="1"/>
</dbReference>
<sequence>MEGTQVRVFCNPLSEEPKGFSLIELMVTLALMAVLASLAAPSMMDMVRDSRLSAQSDALVTALNLARQEAVQQRKVVKLCPANSSNTDSALAACSTTASWDNGWLIAEGNNILKRIPTGSGVSVTNSDTKVEYSATLGSVTAVSTFTLCISGRKQQTVSVSASGRATKAIGTTTCT</sequence>
<evidence type="ECO:0000259" key="12">
    <source>
        <dbReference type="Pfam" id="PF12019"/>
    </source>
</evidence>
<accession>A0ABX2IMS0</accession>
<organism evidence="13 14">
    <name type="scientific">Uliginosibacterium aquaticum</name>
    <dbReference type="NCBI Taxonomy" id="2731212"/>
    <lineage>
        <taxon>Bacteria</taxon>
        <taxon>Pseudomonadati</taxon>
        <taxon>Pseudomonadota</taxon>
        <taxon>Betaproteobacteria</taxon>
        <taxon>Rhodocyclales</taxon>
        <taxon>Zoogloeaceae</taxon>
        <taxon>Uliginosibacterium</taxon>
    </lineage>
</organism>
<keyword evidence="14" id="KW-1185">Reference proteome</keyword>
<evidence type="ECO:0000256" key="8">
    <source>
        <dbReference type="ARBA" id="ARBA00023136"/>
    </source>
</evidence>
<feature type="transmembrane region" description="Helical" evidence="11">
    <location>
        <begin position="20"/>
        <end position="41"/>
    </location>
</feature>
<dbReference type="NCBIfam" id="TIGR02532">
    <property type="entry name" value="IV_pilin_GFxxxE"/>
    <property type="match status" value="1"/>
</dbReference>
<evidence type="ECO:0000256" key="4">
    <source>
        <dbReference type="ARBA" id="ARBA00022481"/>
    </source>
</evidence>
<evidence type="ECO:0000256" key="3">
    <source>
        <dbReference type="ARBA" id="ARBA00022475"/>
    </source>
</evidence>
<gene>
    <name evidence="13" type="ORF">HJ583_011150</name>
</gene>
<evidence type="ECO:0000256" key="11">
    <source>
        <dbReference type="SAM" id="Phobius"/>
    </source>
</evidence>
<dbReference type="Proteomes" id="UP000778523">
    <property type="component" value="Unassembled WGS sequence"/>
</dbReference>
<keyword evidence="4" id="KW-0488">Methylation</keyword>
<comment type="caution">
    <text evidence="13">The sequence shown here is derived from an EMBL/GenBank/DDBJ whole genome shotgun (WGS) entry which is preliminary data.</text>
</comment>
<keyword evidence="3" id="KW-1003">Cell membrane</keyword>
<protein>
    <recommendedName>
        <fullName evidence="2">Type II secretion system protein H</fullName>
    </recommendedName>
    <alternativeName>
        <fullName evidence="10">General secretion pathway protein H</fullName>
    </alternativeName>
</protein>
<evidence type="ECO:0000256" key="5">
    <source>
        <dbReference type="ARBA" id="ARBA00022519"/>
    </source>
</evidence>